<evidence type="ECO:0000313" key="2">
    <source>
        <dbReference type="Proteomes" id="UP000317977"/>
    </source>
</evidence>
<sequence length="96" mass="11181">MKLRIADGEYRNSFHHDIQVSEFAYSPKDQCLVFTLGISDGFYPSNYETKIPIQRIVFHKDYILIMVEGKQNVPLLAEEIAERNAHYAKTRSSVRM</sequence>
<proteinExistence type="predicted"/>
<name>A0A5C6EJW2_9BACT</name>
<dbReference type="RefSeq" id="WP_146535616.1">
    <property type="nucleotide sequence ID" value="NZ_SJPX01000004.1"/>
</dbReference>
<comment type="caution">
    <text evidence="1">The sequence shown here is derived from an EMBL/GenBank/DDBJ whole genome shotgun (WGS) entry which is preliminary data.</text>
</comment>
<accession>A0A5C6EJW2</accession>
<protein>
    <submittedName>
        <fullName evidence="1">Uncharacterized protein</fullName>
    </submittedName>
</protein>
<reference evidence="1 2" key="1">
    <citation type="submission" date="2019-02" db="EMBL/GenBank/DDBJ databases">
        <title>Deep-cultivation of Planctomycetes and their phenomic and genomic characterization uncovers novel biology.</title>
        <authorList>
            <person name="Wiegand S."/>
            <person name="Jogler M."/>
            <person name="Boedeker C."/>
            <person name="Pinto D."/>
            <person name="Vollmers J."/>
            <person name="Rivas-Marin E."/>
            <person name="Kohn T."/>
            <person name="Peeters S.H."/>
            <person name="Heuer A."/>
            <person name="Rast P."/>
            <person name="Oberbeckmann S."/>
            <person name="Bunk B."/>
            <person name="Jeske O."/>
            <person name="Meyerdierks A."/>
            <person name="Storesund J.E."/>
            <person name="Kallscheuer N."/>
            <person name="Luecker S."/>
            <person name="Lage O.M."/>
            <person name="Pohl T."/>
            <person name="Merkel B.J."/>
            <person name="Hornburger P."/>
            <person name="Mueller R.-W."/>
            <person name="Bruemmer F."/>
            <person name="Labrenz M."/>
            <person name="Spormann A.M."/>
            <person name="Op Den Camp H."/>
            <person name="Overmann J."/>
            <person name="Amann R."/>
            <person name="Jetten M.S.M."/>
            <person name="Mascher T."/>
            <person name="Medema M.H."/>
            <person name="Devos D.P."/>
            <person name="Kaster A.-K."/>
            <person name="Ovreas L."/>
            <person name="Rohde M."/>
            <person name="Galperin M.Y."/>
            <person name="Jogler C."/>
        </authorList>
    </citation>
    <scope>NUCLEOTIDE SEQUENCE [LARGE SCALE GENOMIC DNA]</scope>
    <source>
        <strain evidence="1 2">Poly59</strain>
    </source>
</reference>
<dbReference type="Proteomes" id="UP000317977">
    <property type="component" value="Unassembled WGS sequence"/>
</dbReference>
<keyword evidence="2" id="KW-1185">Reference proteome</keyword>
<dbReference type="EMBL" id="SJPX01000004">
    <property type="protein sequence ID" value="TWU49342.1"/>
    <property type="molecule type" value="Genomic_DNA"/>
</dbReference>
<evidence type="ECO:0000313" key="1">
    <source>
        <dbReference type="EMBL" id="TWU49342.1"/>
    </source>
</evidence>
<dbReference type="AlphaFoldDB" id="A0A5C6EJW2"/>
<gene>
    <name evidence="1" type="ORF">Poly59_39560</name>
</gene>
<organism evidence="1 2">
    <name type="scientific">Rubripirellula reticaptiva</name>
    <dbReference type="NCBI Taxonomy" id="2528013"/>
    <lineage>
        <taxon>Bacteria</taxon>
        <taxon>Pseudomonadati</taxon>
        <taxon>Planctomycetota</taxon>
        <taxon>Planctomycetia</taxon>
        <taxon>Pirellulales</taxon>
        <taxon>Pirellulaceae</taxon>
        <taxon>Rubripirellula</taxon>
    </lineage>
</organism>